<evidence type="ECO:0000313" key="4">
    <source>
        <dbReference type="Proteomes" id="UP001500689"/>
    </source>
</evidence>
<feature type="domain" description="Allophanate hydrolase C-terminal" evidence="2">
    <location>
        <begin position="454"/>
        <end position="570"/>
    </location>
</feature>
<dbReference type="PANTHER" id="PTHR11895">
    <property type="entry name" value="TRANSAMIDASE"/>
    <property type="match status" value="1"/>
</dbReference>
<feature type="domain" description="Amidase" evidence="1">
    <location>
        <begin position="22"/>
        <end position="430"/>
    </location>
</feature>
<dbReference type="Proteomes" id="UP001500689">
    <property type="component" value="Unassembled WGS sequence"/>
</dbReference>
<dbReference type="InterPro" id="IPR023631">
    <property type="entry name" value="Amidase_dom"/>
</dbReference>
<sequence length="582" mass="59742">MTTLPPEPQPVPAPPPSAHQRVLAAFERIAEADRPEAWIRLRTMAEVLVDAKAVDERVRAGEDLPLAGTVLAVKDLIDVAGLPTTAGCPGFSRSPVRSATVLARLTGAGAVVLGKTNLDQFGSGLTGTRSPYGAVGSALDPAKVAGGSSSGSAVAVGLGIADLALGTDTGGSGRVPAALNAVVGLKPTIGLVPRTGVYPASPSFDCVSVFARSLALGQRALAVMTGPDGQDPAVREWPGDVRLGAGARPRVAIPDEAGLAPLTAPARKAFDVAVTSLEASGAVVQTVDISVFFEAGKLLYGSALVAERYASAGEVLAAEPEGADPTVAAIVAAAGRYRAQALVTARTKMTELRSAARAVLAGYDALLLPTVPDHPDLAEALADPVGVSERLGTYSTFVNVLDLAAITVPVSPGDRRPFGVTVATRAFEDQIGIDLAAVLTGEQAAEPYPSEGADVVVFGAHLRGQPLHEKLRDARFAGPVRTVEHYRMVLLDGTAPVQPGVVPGAAALDGERWRLSPAAFGRFAAELSAPFVLGRVALEDGSTPLAVLCDPAAAEGAESLDRYESWRGYLRFVSTAVPRSPG</sequence>
<dbReference type="Gene3D" id="3.90.1300.10">
    <property type="entry name" value="Amidase signature (AS) domain"/>
    <property type="match status" value="1"/>
</dbReference>
<keyword evidence="4" id="KW-1185">Reference proteome</keyword>
<dbReference type="RefSeq" id="WP_344865904.1">
    <property type="nucleotide sequence ID" value="NZ_BAAAZN010000015.1"/>
</dbReference>
<dbReference type="PANTHER" id="PTHR11895:SF169">
    <property type="entry name" value="GLUTAMYL-TRNA(GLN) AMIDOTRANSFERASE"/>
    <property type="match status" value="1"/>
</dbReference>
<keyword evidence="3" id="KW-0378">Hydrolase</keyword>
<evidence type="ECO:0000313" key="3">
    <source>
        <dbReference type="EMBL" id="GAA3568508.1"/>
    </source>
</evidence>
<dbReference type="SUPFAM" id="SSF75304">
    <property type="entry name" value="Amidase signature (AS) enzymes"/>
    <property type="match status" value="1"/>
</dbReference>
<name>A0ABP6XJZ4_9PSEU</name>
<dbReference type="InterPro" id="IPR014085">
    <property type="entry name" value="Allophanate_hydrolase"/>
</dbReference>
<evidence type="ECO:0000259" key="1">
    <source>
        <dbReference type="Pfam" id="PF01425"/>
    </source>
</evidence>
<proteinExistence type="predicted"/>
<dbReference type="InterPro" id="IPR053844">
    <property type="entry name" value="AH_C"/>
</dbReference>
<dbReference type="InterPro" id="IPR036928">
    <property type="entry name" value="AS_sf"/>
</dbReference>
<dbReference type="NCBIfam" id="TIGR02713">
    <property type="entry name" value="allophanate_hyd"/>
    <property type="match status" value="1"/>
</dbReference>
<reference evidence="4" key="1">
    <citation type="journal article" date="2019" name="Int. J. Syst. Evol. Microbiol.">
        <title>The Global Catalogue of Microorganisms (GCM) 10K type strain sequencing project: providing services to taxonomists for standard genome sequencing and annotation.</title>
        <authorList>
            <consortium name="The Broad Institute Genomics Platform"/>
            <consortium name="The Broad Institute Genome Sequencing Center for Infectious Disease"/>
            <person name="Wu L."/>
            <person name="Ma J."/>
        </authorList>
    </citation>
    <scope>NUCLEOTIDE SEQUENCE [LARGE SCALE GENOMIC DNA]</scope>
    <source>
        <strain evidence="4">JCM 16898</strain>
    </source>
</reference>
<gene>
    <name evidence="3" type="primary">atzF</name>
    <name evidence="3" type="ORF">GCM10022222_60690</name>
</gene>
<dbReference type="EMBL" id="BAAAZN010000015">
    <property type="protein sequence ID" value="GAA3568508.1"/>
    <property type="molecule type" value="Genomic_DNA"/>
</dbReference>
<comment type="caution">
    <text evidence="3">The sequence shown here is derived from an EMBL/GenBank/DDBJ whole genome shotgun (WGS) entry which is preliminary data.</text>
</comment>
<dbReference type="Gene3D" id="1.20.58.1700">
    <property type="match status" value="1"/>
</dbReference>
<dbReference type="Pfam" id="PF21986">
    <property type="entry name" value="AH_C"/>
    <property type="match status" value="1"/>
</dbReference>
<dbReference type="Pfam" id="PF01425">
    <property type="entry name" value="Amidase"/>
    <property type="match status" value="1"/>
</dbReference>
<dbReference type="InterPro" id="IPR000120">
    <property type="entry name" value="Amidase"/>
</dbReference>
<organism evidence="3 4">
    <name type="scientific">Amycolatopsis ultiminotia</name>
    <dbReference type="NCBI Taxonomy" id="543629"/>
    <lineage>
        <taxon>Bacteria</taxon>
        <taxon>Bacillati</taxon>
        <taxon>Actinomycetota</taxon>
        <taxon>Actinomycetes</taxon>
        <taxon>Pseudonocardiales</taxon>
        <taxon>Pseudonocardiaceae</taxon>
        <taxon>Amycolatopsis</taxon>
    </lineage>
</organism>
<protein>
    <submittedName>
        <fullName evidence="3">Allophanate hydrolase</fullName>
    </submittedName>
</protein>
<dbReference type="Gene3D" id="3.10.490.10">
    <property type="entry name" value="Gamma-glutamyl cyclotransferase-like"/>
    <property type="match status" value="1"/>
</dbReference>
<dbReference type="NCBIfam" id="NF006043">
    <property type="entry name" value="PRK08186.1"/>
    <property type="match status" value="1"/>
</dbReference>
<dbReference type="GO" id="GO:0016787">
    <property type="term" value="F:hydrolase activity"/>
    <property type="evidence" value="ECO:0007669"/>
    <property type="project" value="UniProtKB-KW"/>
</dbReference>
<evidence type="ECO:0000259" key="2">
    <source>
        <dbReference type="Pfam" id="PF21986"/>
    </source>
</evidence>
<accession>A0ABP6XJZ4</accession>